<feature type="chain" id="PRO_5025631620" description="Lactococcin 972 family bacteriocin" evidence="1">
    <location>
        <begin position="26"/>
        <end position="91"/>
    </location>
</feature>
<dbReference type="Proteomes" id="UP000480303">
    <property type="component" value="Unassembled WGS sequence"/>
</dbReference>
<evidence type="ECO:0000313" key="3">
    <source>
        <dbReference type="Proteomes" id="UP000480303"/>
    </source>
</evidence>
<evidence type="ECO:0008006" key="4">
    <source>
        <dbReference type="Google" id="ProtNLM"/>
    </source>
</evidence>
<evidence type="ECO:0000313" key="2">
    <source>
        <dbReference type="EMBL" id="GFH43427.1"/>
    </source>
</evidence>
<dbReference type="NCBIfam" id="TIGR01653">
    <property type="entry name" value="lactococcin_972"/>
    <property type="match status" value="1"/>
</dbReference>
<gene>
    <name evidence="2" type="ORF">Hs30E_19780</name>
</gene>
<accession>A0A6A0BI41</accession>
<dbReference type="Gene3D" id="2.60.40.2850">
    <property type="match status" value="1"/>
</dbReference>
<name>A0A6A0BI41_9LACT</name>
<dbReference type="AlphaFoldDB" id="A0A6A0BI41"/>
<reference evidence="2 3" key="1">
    <citation type="submission" date="2020-02" db="EMBL/GenBank/DDBJ databases">
        <title>Draft genome sequence of Lactococcus sp. Hs30E4-3.</title>
        <authorList>
            <person name="Noda S."/>
            <person name="Yuki M."/>
            <person name="Ohkuma M."/>
        </authorList>
    </citation>
    <scope>NUCLEOTIDE SEQUENCE [LARGE SCALE GENOMIC DNA]</scope>
    <source>
        <strain evidence="2 3">Hs30E4-3</strain>
    </source>
</reference>
<keyword evidence="1" id="KW-0732">Signal</keyword>
<sequence length="91" mass="9899">MKTKTLILALSATTMIAAGGLSVKAAESWNYGYGISTAYSNYHHSSKTHTATVTNNNTGRSGKDQQGAGVWAKAVVGRNIIEKCTFYYNYW</sequence>
<keyword evidence="3" id="KW-1185">Reference proteome</keyword>
<protein>
    <recommendedName>
        <fullName evidence="4">Lactococcin 972 family bacteriocin</fullName>
    </recommendedName>
</protein>
<feature type="signal peptide" evidence="1">
    <location>
        <begin position="1"/>
        <end position="25"/>
    </location>
</feature>
<proteinExistence type="predicted"/>
<dbReference type="RefSeq" id="WP_172209863.1">
    <property type="nucleotide sequence ID" value="NZ_BLLI01000095.1"/>
</dbReference>
<dbReference type="EMBL" id="BLLI01000095">
    <property type="protein sequence ID" value="GFH43427.1"/>
    <property type="molecule type" value="Genomic_DNA"/>
</dbReference>
<dbReference type="Pfam" id="PF09683">
    <property type="entry name" value="Lactococcin_972"/>
    <property type="match status" value="1"/>
</dbReference>
<dbReference type="InterPro" id="IPR006540">
    <property type="entry name" value="Lactococcin_972"/>
</dbReference>
<organism evidence="2 3">
    <name type="scientific">Pseudolactococcus hodotermopsidis</name>
    <dbReference type="NCBI Taxonomy" id="2709157"/>
    <lineage>
        <taxon>Bacteria</taxon>
        <taxon>Bacillati</taxon>
        <taxon>Bacillota</taxon>
        <taxon>Bacilli</taxon>
        <taxon>Lactobacillales</taxon>
        <taxon>Streptococcaceae</taxon>
        <taxon>Pseudolactococcus</taxon>
    </lineage>
</organism>
<comment type="caution">
    <text evidence="2">The sequence shown here is derived from an EMBL/GenBank/DDBJ whole genome shotgun (WGS) entry which is preliminary data.</text>
</comment>
<evidence type="ECO:0000256" key="1">
    <source>
        <dbReference type="SAM" id="SignalP"/>
    </source>
</evidence>